<evidence type="ECO:0000313" key="3">
    <source>
        <dbReference type="Proteomes" id="UP000254343"/>
    </source>
</evidence>
<name>A0A380WAG7_AFIFE</name>
<evidence type="ECO:0000313" key="2">
    <source>
        <dbReference type="EMBL" id="SUU85941.1"/>
    </source>
</evidence>
<organism evidence="2 3">
    <name type="scientific">Afipia felis</name>
    <name type="common">Cat scratch disease bacillus</name>
    <dbReference type="NCBI Taxonomy" id="1035"/>
    <lineage>
        <taxon>Bacteria</taxon>
        <taxon>Pseudomonadati</taxon>
        <taxon>Pseudomonadota</taxon>
        <taxon>Alphaproteobacteria</taxon>
        <taxon>Hyphomicrobiales</taxon>
        <taxon>Nitrobacteraceae</taxon>
        <taxon>Afipia</taxon>
    </lineage>
</organism>
<dbReference type="Gene3D" id="1.10.150.400">
    <property type="match status" value="1"/>
</dbReference>
<dbReference type="GO" id="GO:0016787">
    <property type="term" value="F:hydrolase activity"/>
    <property type="evidence" value="ECO:0007669"/>
    <property type="project" value="UniProtKB-KW"/>
</dbReference>
<dbReference type="RefSeq" id="WP_002716768.1">
    <property type="nucleotide sequence ID" value="NZ_UFSI01000001.1"/>
</dbReference>
<sequence>METGLRGAPIGASAHARAYSFDIFDTFLLRACTTPDGVYERAFQLALGDRLPPEAALSYVQHRIQAEARARAAARETRKTIEVGIEDIYALFPFRLFGLDRMALQDLADAEFQAELELCRANLEVSKLYRTAQQDGQKVGFISDTYWSSEQLGMLLRHCAPGLTWDFLFASCEHGTGKSDKLFTRYLAGQGLDPSRATHIGDNPHADIKGARRHGIRTRFYPQATGSMFAQFQREDAAYQTLCLRHHSRLDAGARTLRRIVAANTPRRSPGFTLGVTTLGPVMNAFDAFIERKLAQLRRDGSTVQVAFLGRDGFLPHRIWSQPQHQAGFYIEINRRVSLIASATTIEPLVDLFKKIDSTKIDAATFEKIVKVLPDPVFQFFLRYRDGIATAKELAEALPTLLDQQQIARIAAATRAALLGYLRRQIPNFDTCTDLMLVDLGYSGSVQKSLRRIFDHEGINIRLHGTYLLSLDDSYDDIDPDDTASGFISDLTVSPHVKRIFLRNVAPLEQICCSDEGSVRDYRKSKVYREADLRSPEQLALVRDIQAGAIAFVNAAREHARHYRLEPFSDITPSANWSAAILGRLLLLPSDSELTLLGKLQHDVNLGTTTMAPMLDSKTLLQLETARGLPIACTAPAPPMWLAGSFNDITPAMGYLYALFGANRLPGDIFGDVKCSNIGIGLFGKDGSSAMERVAVYRNGMGDLRVRIPLTRAMNLETIAIPIAQIAREGILRGIYAQYGKSVQQAAANAQPEQLSADRMIAAGLDLSGKYYRAGNEDGCLLVKPGHLKSDVMILTVGISPLDATRSPRVEGNDEFEDALKADLLDPSPDNTTAQ</sequence>
<protein>
    <submittedName>
        <fullName evidence="2">Predicted hydrolase (HAD superfamily)</fullName>
    </submittedName>
</protein>
<keyword evidence="2" id="KW-0378">Hydrolase</keyword>
<reference evidence="2 3" key="1">
    <citation type="submission" date="2018-06" db="EMBL/GenBank/DDBJ databases">
        <authorList>
            <consortium name="Pathogen Informatics"/>
            <person name="Doyle S."/>
        </authorList>
    </citation>
    <scope>NUCLEOTIDE SEQUENCE [LARGE SCALE GENOMIC DNA]</scope>
    <source>
        <strain evidence="2 3">NCTC12722</strain>
    </source>
</reference>
<dbReference type="Gene3D" id="3.40.50.1000">
    <property type="entry name" value="HAD superfamily/HAD-like"/>
    <property type="match status" value="1"/>
</dbReference>
<evidence type="ECO:0000256" key="1">
    <source>
        <dbReference type="SAM" id="MobiDB-lite"/>
    </source>
</evidence>
<proteinExistence type="predicted"/>
<dbReference type="InterPro" id="IPR023214">
    <property type="entry name" value="HAD_sf"/>
</dbReference>
<dbReference type="Proteomes" id="UP000254343">
    <property type="component" value="Unassembled WGS sequence"/>
</dbReference>
<accession>A0A380WAG7</accession>
<gene>
    <name evidence="2" type="ORF">NCTC12722_03159</name>
</gene>
<feature type="compositionally biased region" description="Basic and acidic residues" evidence="1">
    <location>
        <begin position="806"/>
        <end position="824"/>
    </location>
</feature>
<dbReference type="EMBL" id="UIGB01000001">
    <property type="protein sequence ID" value="SUU85941.1"/>
    <property type="molecule type" value="Genomic_DNA"/>
</dbReference>
<feature type="region of interest" description="Disordered" evidence="1">
    <location>
        <begin position="806"/>
        <end position="835"/>
    </location>
</feature>
<dbReference type="InterPro" id="IPR036412">
    <property type="entry name" value="HAD-like_sf"/>
</dbReference>
<dbReference type="OrthoDB" id="9816564at2"/>
<dbReference type="SUPFAM" id="SSF56784">
    <property type="entry name" value="HAD-like"/>
    <property type="match status" value="1"/>
</dbReference>
<dbReference type="Pfam" id="PF13242">
    <property type="entry name" value="Hydrolase_like"/>
    <property type="match status" value="1"/>
</dbReference>
<dbReference type="AlphaFoldDB" id="A0A380WAG7"/>